<dbReference type="InterPro" id="IPR003593">
    <property type="entry name" value="AAA+_ATPase"/>
</dbReference>
<proteinExistence type="predicted"/>
<dbReference type="AlphaFoldDB" id="A0A9P4NIT7"/>
<dbReference type="InterPro" id="IPR054289">
    <property type="entry name" value="DUF7025"/>
</dbReference>
<reference evidence="3" key="1">
    <citation type="journal article" date="2020" name="Stud. Mycol.">
        <title>101 Dothideomycetes genomes: a test case for predicting lifestyles and emergence of pathogens.</title>
        <authorList>
            <person name="Haridas S."/>
            <person name="Albert R."/>
            <person name="Binder M."/>
            <person name="Bloem J."/>
            <person name="Labutti K."/>
            <person name="Salamov A."/>
            <person name="Andreopoulos B."/>
            <person name="Baker S."/>
            <person name="Barry K."/>
            <person name="Bills G."/>
            <person name="Bluhm B."/>
            <person name="Cannon C."/>
            <person name="Castanera R."/>
            <person name="Culley D."/>
            <person name="Daum C."/>
            <person name="Ezra D."/>
            <person name="Gonzalez J."/>
            <person name="Henrissat B."/>
            <person name="Kuo A."/>
            <person name="Liang C."/>
            <person name="Lipzen A."/>
            <person name="Lutzoni F."/>
            <person name="Magnuson J."/>
            <person name="Mondo S."/>
            <person name="Nolan M."/>
            <person name="Ohm R."/>
            <person name="Pangilinan J."/>
            <person name="Park H.-J."/>
            <person name="Ramirez L."/>
            <person name="Alfaro M."/>
            <person name="Sun H."/>
            <person name="Tritt A."/>
            <person name="Yoshinaga Y."/>
            <person name="Zwiers L.-H."/>
            <person name="Turgeon B."/>
            <person name="Goodwin S."/>
            <person name="Spatafora J."/>
            <person name="Crous P."/>
            <person name="Grigoriev I."/>
        </authorList>
    </citation>
    <scope>NUCLEOTIDE SEQUENCE</scope>
    <source>
        <strain evidence="3">CBS 130266</strain>
    </source>
</reference>
<dbReference type="InterPro" id="IPR003959">
    <property type="entry name" value="ATPase_AAA_core"/>
</dbReference>
<feature type="domain" description="AAA+ ATPase" evidence="2">
    <location>
        <begin position="460"/>
        <end position="585"/>
    </location>
</feature>
<keyword evidence="3" id="KW-0378">Hydrolase</keyword>
<keyword evidence="4" id="KW-1185">Reference proteome</keyword>
<dbReference type="PANTHER" id="PTHR46411">
    <property type="entry name" value="FAMILY ATPASE, PUTATIVE-RELATED"/>
    <property type="match status" value="1"/>
</dbReference>
<dbReference type="GO" id="GO:0005524">
    <property type="term" value="F:ATP binding"/>
    <property type="evidence" value="ECO:0007669"/>
    <property type="project" value="InterPro"/>
</dbReference>
<protein>
    <submittedName>
        <fullName evidence="3">P-loop containing nucleoside triphosphate hydrolase protein</fullName>
    </submittedName>
</protein>
<dbReference type="InterPro" id="IPR027417">
    <property type="entry name" value="P-loop_NTPase"/>
</dbReference>
<accession>A0A9P4NIT7</accession>
<dbReference type="EMBL" id="MU007083">
    <property type="protein sequence ID" value="KAF2423293.1"/>
    <property type="molecule type" value="Genomic_DNA"/>
</dbReference>
<dbReference type="Gene3D" id="3.40.50.300">
    <property type="entry name" value="P-loop containing nucleotide triphosphate hydrolases"/>
    <property type="match status" value="1"/>
</dbReference>
<dbReference type="SMART" id="SM00382">
    <property type="entry name" value="AAA"/>
    <property type="match status" value="1"/>
</dbReference>
<gene>
    <name evidence="3" type="ORF">EJ08DRAFT_596191</name>
</gene>
<evidence type="ECO:0000313" key="3">
    <source>
        <dbReference type="EMBL" id="KAF2423293.1"/>
    </source>
</evidence>
<dbReference type="Proteomes" id="UP000800235">
    <property type="component" value="Unassembled WGS sequence"/>
</dbReference>
<evidence type="ECO:0000256" key="1">
    <source>
        <dbReference type="SAM" id="MobiDB-lite"/>
    </source>
</evidence>
<dbReference type="Pfam" id="PF00004">
    <property type="entry name" value="AAA"/>
    <property type="match status" value="1"/>
</dbReference>
<feature type="region of interest" description="Disordered" evidence="1">
    <location>
        <begin position="1"/>
        <end position="23"/>
    </location>
</feature>
<organism evidence="3 4">
    <name type="scientific">Tothia fuscella</name>
    <dbReference type="NCBI Taxonomy" id="1048955"/>
    <lineage>
        <taxon>Eukaryota</taxon>
        <taxon>Fungi</taxon>
        <taxon>Dikarya</taxon>
        <taxon>Ascomycota</taxon>
        <taxon>Pezizomycotina</taxon>
        <taxon>Dothideomycetes</taxon>
        <taxon>Pleosporomycetidae</taxon>
        <taxon>Venturiales</taxon>
        <taxon>Cylindrosympodiaceae</taxon>
        <taxon>Tothia</taxon>
    </lineage>
</organism>
<dbReference type="CDD" id="cd19481">
    <property type="entry name" value="RecA-like_protease"/>
    <property type="match status" value="1"/>
</dbReference>
<sequence>MATPGEGSETTEEDPIEPGMACDLKNLYSGKEDKRGRFQWQETIPRDVKAPVENKETAKFALLVRNVKTWNNPAKTLSVHSIVVQSPLLKKLLARVLRDYPGISTNLRRLELTGKFEPIIHRWGKLQEEIARLGDATDEDRETKNHAELLFRVLKKEFKDLIENSQDMMSKGVMTFEYLWTIFQPGGLFYTRQDGQETALKLVSAKYGVDAETGSPVLWVSGKYIDFDGSRFGTNKVNIKIPTFSGTRKINQLAAFPLDFHAEKDELSTRLLERGAKVESLAGSNYKSYHGVGWKFNPFGGKDKFNIKGRVVIDTYGWNRFQPNNAIFVTALAKSDPKLLDMSGDTDGVDEGLEDLDDSDGDDGGMPIDGHFVDEDESTKRPALTNEQKMICTPLVRGYSLKTKLWLNFFVNSVHEISWNDGAFDRLVLPAQQKELILGFTESQKDYKEAFDDVIEGKGRGMILLLTGPPGVGKTLTAESVAEEMRVPLYMMSAGDLGLDPRTVESSLKDILEMCTKWNAILLLDEADVFLEQRSLHELERNKLVSIFLRVLEYYEGIMFLTTNRVQTFDAAFQSRIHISLDYPELSIESRRTVWKNFLTQTPDDNSITPTQLDQLSYMNMNGRQIKNVLKTAQLLARQKKTMLGYEHIMTVLDVTQHLHNSTQENERTRASIFC</sequence>
<evidence type="ECO:0000259" key="2">
    <source>
        <dbReference type="SMART" id="SM00382"/>
    </source>
</evidence>
<dbReference type="Pfam" id="PF22942">
    <property type="entry name" value="DUF7025"/>
    <property type="match status" value="1"/>
</dbReference>
<dbReference type="GO" id="GO:0016887">
    <property type="term" value="F:ATP hydrolysis activity"/>
    <property type="evidence" value="ECO:0007669"/>
    <property type="project" value="InterPro"/>
</dbReference>
<dbReference type="SUPFAM" id="SSF52540">
    <property type="entry name" value="P-loop containing nucleoside triphosphate hydrolases"/>
    <property type="match status" value="1"/>
</dbReference>
<dbReference type="PANTHER" id="PTHR46411:SF3">
    <property type="entry name" value="AAA+ ATPASE DOMAIN-CONTAINING PROTEIN"/>
    <property type="match status" value="1"/>
</dbReference>
<dbReference type="OrthoDB" id="10042665at2759"/>
<comment type="caution">
    <text evidence="3">The sequence shown here is derived from an EMBL/GenBank/DDBJ whole genome shotgun (WGS) entry which is preliminary data.</text>
</comment>
<name>A0A9P4NIT7_9PEZI</name>
<evidence type="ECO:0000313" key="4">
    <source>
        <dbReference type="Proteomes" id="UP000800235"/>
    </source>
</evidence>